<dbReference type="Pfam" id="PF25603">
    <property type="entry name" value="SPT23_MGA2_DBD"/>
    <property type="match status" value="1"/>
</dbReference>
<evidence type="ECO:0000256" key="1">
    <source>
        <dbReference type="PROSITE-ProRule" id="PRU00023"/>
    </source>
</evidence>
<evidence type="ECO:0000259" key="4">
    <source>
        <dbReference type="SMART" id="SM00429"/>
    </source>
</evidence>
<dbReference type="PANTHER" id="PTHR24184:SF11">
    <property type="entry name" value="ANKYRIN REPEAT AND SOCS BOX CONTAINING 3"/>
    <property type="match status" value="1"/>
</dbReference>
<dbReference type="Gene3D" id="2.60.40.10">
    <property type="entry name" value="Immunoglobulins"/>
    <property type="match status" value="1"/>
</dbReference>
<dbReference type="EMBL" id="JBBPHU010000001">
    <property type="protein sequence ID" value="KAK7524796.1"/>
    <property type="molecule type" value="Genomic_DNA"/>
</dbReference>
<comment type="caution">
    <text evidence="5">The sequence shown here is derived from an EMBL/GenBank/DDBJ whole genome shotgun (WGS) entry which is preliminary data.</text>
</comment>
<feature type="compositionally biased region" description="Polar residues" evidence="2">
    <location>
        <begin position="565"/>
        <end position="592"/>
    </location>
</feature>
<dbReference type="CDD" id="cd00102">
    <property type="entry name" value="IPT"/>
    <property type="match status" value="1"/>
</dbReference>
<feature type="region of interest" description="Disordered" evidence="2">
    <location>
        <begin position="65"/>
        <end position="115"/>
    </location>
</feature>
<feature type="compositionally biased region" description="Polar residues" evidence="2">
    <location>
        <begin position="666"/>
        <end position="675"/>
    </location>
</feature>
<dbReference type="SMART" id="SM00248">
    <property type="entry name" value="ANK"/>
    <property type="match status" value="3"/>
</dbReference>
<keyword evidence="1" id="KW-0040">ANK repeat</keyword>
<feature type="transmembrane region" description="Helical" evidence="3">
    <location>
        <begin position="1326"/>
        <end position="1346"/>
    </location>
</feature>
<dbReference type="InterPro" id="IPR013783">
    <property type="entry name" value="Ig-like_fold"/>
</dbReference>
<dbReference type="PANTHER" id="PTHR24184">
    <property type="entry name" value="SI:CH211-189E2.2"/>
    <property type="match status" value="1"/>
</dbReference>
<feature type="region of interest" description="Disordered" evidence="2">
    <location>
        <begin position="533"/>
        <end position="720"/>
    </location>
</feature>
<dbReference type="InterPro" id="IPR014756">
    <property type="entry name" value="Ig_E-set"/>
</dbReference>
<dbReference type="Proteomes" id="UP001363622">
    <property type="component" value="Unassembled WGS sequence"/>
</dbReference>
<keyword evidence="6" id="KW-1185">Reference proteome</keyword>
<feature type="region of interest" description="Disordered" evidence="2">
    <location>
        <begin position="1090"/>
        <end position="1147"/>
    </location>
</feature>
<dbReference type="Pfam" id="PF01833">
    <property type="entry name" value="TIG"/>
    <property type="match status" value="1"/>
</dbReference>
<feature type="region of interest" description="Disordered" evidence="2">
    <location>
        <begin position="391"/>
        <end position="412"/>
    </location>
</feature>
<evidence type="ECO:0000256" key="3">
    <source>
        <dbReference type="SAM" id="Phobius"/>
    </source>
</evidence>
<feature type="compositionally biased region" description="Basic and acidic residues" evidence="2">
    <location>
        <begin position="1217"/>
        <end position="1229"/>
    </location>
</feature>
<evidence type="ECO:0000313" key="5">
    <source>
        <dbReference type="EMBL" id="KAK7524796.1"/>
    </source>
</evidence>
<feature type="compositionally biased region" description="Low complexity" evidence="2">
    <location>
        <begin position="1061"/>
        <end position="1070"/>
    </location>
</feature>
<keyword evidence="3" id="KW-1133">Transmembrane helix</keyword>
<evidence type="ECO:0000256" key="2">
    <source>
        <dbReference type="SAM" id="MobiDB-lite"/>
    </source>
</evidence>
<feature type="repeat" description="ANK" evidence="1">
    <location>
        <begin position="967"/>
        <end position="999"/>
    </location>
</feature>
<feature type="compositionally biased region" description="Basic residues" evidence="2">
    <location>
        <begin position="627"/>
        <end position="641"/>
    </location>
</feature>
<feature type="compositionally biased region" description="Low complexity" evidence="2">
    <location>
        <begin position="593"/>
        <end position="607"/>
    </location>
</feature>
<feature type="compositionally biased region" description="Polar residues" evidence="2">
    <location>
        <begin position="103"/>
        <end position="115"/>
    </location>
</feature>
<proteinExistence type="predicted"/>
<dbReference type="SUPFAM" id="SSF81296">
    <property type="entry name" value="E set domains"/>
    <property type="match status" value="1"/>
</dbReference>
<feature type="region of interest" description="Disordered" evidence="2">
    <location>
        <begin position="1200"/>
        <end position="1233"/>
    </location>
</feature>
<keyword evidence="3" id="KW-0812">Transmembrane</keyword>
<gene>
    <name evidence="5" type="ORF">IWZ03DRAFT_33560</name>
</gene>
<feature type="compositionally biased region" description="Polar residues" evidence="2">
    <location>
        <begin position="533"/>
        <end position="548"/>
    </location>
</feature>
<organism evidence="5 6">
    <name type="scientific">Phyllosticta citriasiana</name>
    <dbReference type="NCBI Taxonomy" id="595635"/>
    <lineage>
        <taxon>Eukaryota</taxon>
        <taxon>Fungi</taxon>
        <taxon>Dikarya</taxon>
        <taxon>Ascomycota</taxon>
        <taxon>Pezizomycotina</taxon>
        <taxon>Dothideomycetes</taxon>
        <taxon>Dothideomycetes incertae sedis</taxon>
        <taxon>Botryosphaeriales</taxon>
        <taxon>Phyllostictaceae</taxon>
        <taxon>Phyllosticta</taxon>
    </lineage>
</organism>
<dbReference type="PROSITE" id="PS50297">
    <property type="entry name" value="ANK_REP_REGION"/>
    <property type="match status" value="2"/>
</dbReference>
<dbReference type="Pfam" id="PF13857">
    <property type="entry name" value="Ank_5"/>
    <property type="match status" value="1"/>
</dbReference>
<sequence>MSDNVHIMDSEMDDFDTAMNDHMFDPFQFINTDAFVSSPAPGAANACHSPAKPLLSHREQTPALPQTNATLQPRSAMSSSSPESSSQDSASETSGRRKRKLNSSESSPATNSLFNFETSSTNKWARDESQGAYANSPHSEFAPLVKEETRDRSVDVDLAHHSMSNPSFGYTPSPIGSEQLALGNTIAPGDMNLGNGPLARQYSNAVEPNYLLSSREHSPMSGISCSQNASPAAPLPDRDMFSGNFALFPSANTTAGMQNTAWQGNMSPGNLSNPRPQGPQSLYPEPALPLRYPNTLWIHQDGNKSRVETQINIRMTMNPFPDSVTRLHLPTHSISKPKLLAKQRTKDATTLELHTYLVCASAMEKPELLERALDRAASFDSNDIVTGKMNASNTYTSEENPEDPEKPLNGGPIRICNNCVQRERKRAARKRVKKQEDEEQWAKYEYDRVIVFNDKEYKEWGPPAPAKTEGVNYNRFPPGSKQIEVPMRIACYCRHQQEKSGFQVIFTIKDHQNQVLAQSITCPILITDDHKTNNGPSNFDAGSQFNINPSAPPPPGPPSGRDSDMQTTLARRPYHSTNDLPGLSNGWTGNSRSGFNQNGGASQGSSSTLTPRHASRQASPVAPQHGPNKKRKSSSSTHSHKLPRELTMTRVNNQTSPTASGDLPGLTTTLSQGVAPQNAPFMSPNDPLYGLQPLPTHNHFPSNPPTPGSTGPITPNRAGSIDNAQYQFYSSVPTSVNQSRAPSPSLGRQAIGTFQPAAMNGLMNSAINMPQSRPDHAGANPEMPPQIYKLMPSEYSKAGGIEVSCLGSNFTRNMDVYFGDQLATTTTFWNSQLMVCLLPPAPCAGTVQVTIRVHGQPAFSPTALVAPSATFTYTNDDDLKVYELAVRLLCQKETGQLKHDDARNFARSVINRFSTSWTGMSGAGGGGHMQQRSLSGAEAEEVILGVLTLIDMDDSPYVPDYEIKNKSGATMLSLACCLGYSRVVAGLLARGANPDTRDICGYTPLMMAAMHGHGQIVRLLILRGADPTLRTLQGYNAMDVAKTRDVRDALVRVQSHRRTRSAGSASLSLRSRASSVTSMRSLWESASPSHMSDFSAVDADHEDEGEDSDESEEEVAAAWTASRRGSAKSVVLPPSHQDQSDPLIAPPAHTWRQNLSAQIHSLQQNMPWNMRQLQLPNFAQFPNIPGYQGHQVMQRISSLVPHRNNPPRSSSSSTSDETARPSTDSKWRDLFSTSSAPPAYDEIYPENKTRDLDLKKRSVAQATADHLLDQACEAEFDSVKESEESSTGISVPKVEFGKKTLTKKQQKRVRRAHAHKMKQMRSDRNLFFIWIPLLLIVLAIMLHSHLDQLLAATSVVVCAVKGCPQMAPSEALGAVPPVVNQRAVEVQ</sequence>
<dbReference type="InterPro" id="IPR002110">
    <property type="entry name" value="Ankyrin_rpt"/>
</dbReference>
<evidence type="ECO:0000313" key="6">
    <source>
        <dbReference type="Proteomes" id="UP001363622"/>
    </source>
</evidence>
<feature type="repeat" description="ANK" evidence="1">
    <location>
        <begin position="1000"/>
        <end position="1032"/>
    </location>
</feature>
<feature type="compositionally biased region" description="Low complexity" evidence="2">
    <location>
        <begin position="75"/>
        <end position="93"/>
    </location>
</feature>
<feature type="domain" description="IPT/TIG" evidence="4">
    <location>
        <begin position="784"/>
        <end position="874"/>
    </location>
</feature>
<keyword evidence="3" id="KW-0472">Membrane</keyword>
<reference evidence="5 6" key="1">
    <citation type="submission" date="2024-04" db="EMBL/GenBank/DDBJ databases">
        <title>Phyllosticta paracitricarpa is synonymous to the EU quarantine fungus P. citricarpa based on phylogenomic analyses.</title>
        <authorList>
            <consortium name="Lawrence Berkeley National Laboratory"/>
            <person name="Van Ingen-Buijs V.A."/>
            <person name="Van Westerhoven A.C."/>
            <person name="Haridas S."/>
            <person name="Skiadas P."/>
            <person name="Martin F."/>
            <person name="Groenewald J.Z."/>
            <person name="Crous P.W."/>
            <person name="Seidl M.F."/>
        </authorList>
    </citation>
    <scope>NUCLEOTIDE SEQUENCE [LARGE SCALE GENOMIC DNA]</scope>
    <source>
        <strain evidence="5 6">CBS 123371</strain>
    </source>
</reference>
<accession>A0ABR1L122</accession>
<protein>
    <recommendedName>
        <fullName evidence="4">IPT/TIG domain-containing protein</fullName>
    </recommendedName>
</protein>
<dbReference type="InterPro" id="IPR057962">
    <property type="entry name" value="SPT23_MGA2_DBD"/>
</dbReference>
<dbReference type="SUPFAM" id="SSF48403">
    <property type="entry name" value="Ankyrin repeat"/>
    <property type="match status" value="1"/>
</dbReference>
<dbReference type="SMART" id="SM00429">
    <property type="entry name" value="IPT"/>
    <property type="match status" value="1"/>
</dbReference>
<feature type="compositionally biased region" description="Polar residues" evidence="2">
    <location>
        <begin position="649"/>
        <end position="659"/>
    </location>
</feature>
<dbReference type="InterPro" id="IPR002909">
    <property type="entry name" value="IPT_dom"/>
</dbReference>
<dbReference type="PROSITE" id="PS50088">
    <property type="entry name" value="ANK_REPEAT"/>
    <property type="match status" value="2"/>
</dbReference>
<dbReference type="InterPro" id="IPR036770">
    <property type="entry name" value="Ankyrin_rpt-contain_sf"/>
</dbReference>
<feature type="compositionally biased region" description="Acidic residues" evidence="2">
    <location>
        <begin position="1100"/>
        <end position="1115"/>
    </location>
</feature>
<name>A0ABR1L122_9PEZI</name>
<dbReference type="Gene3D" id="1.25.40.20">
    <property type="entry name" value="Ankyrin repeat-containing domain"/>
    <property type="match status" value="1"/>
</dbReference>
<feature type="region of interest" description="Disordered" evidence="2">
    <location>
        <begin position="1051"/>
        <end position="1070"/>
    </location>
</feature>